<dbReference type="OrthoDB" id="2066431at2"/>
<dbReference type="Gene3D" id="1.10.260.40">
    <property type="entry name" value="lambda repressor-like DNA-binding domains"/>
    <property type="match status" value="1"/>
</dbReference>
<sequence>MTQSRLAEKLDYTSECQQQRIESRETSCSVDKLMELAQILGVSTDYLLFGYESACRDDMEKYMSGKSDREKEYICRVLDAVVSNMGVLLNGERRN</sequence>
<accession>A0A0M6WQU5</accession>
<protein>
    <recommendedName>
        <fullName evidence="1">HTH cro/C1-type domain-containing protein</fullName>
    </recommendedName>
</protein>
<dbReference type="CDD" id="cd00093">
    <property type="entry name" value="HTH_XRE"/>
    <property type="match status" value="1"/>
</dbReference>
<dbReference type="InterPro" id="IPR010982">
    <property type="entry name" value="Lambda_DNA-bd_dom_sf"/>
</dbReference>
<dbReference type="PROSITE" id="PS50943">
    <property type="entry name" value="HTH_CROC1"/>
    <property type="match status" value="1"/>
</dbReference>
<keyword evidence="3" id="KW-1185">Reference proteome</keyword>
<dbReference type="SUPFAM" id="SSF47413">
    <property type="entry name" value="lambda repressor-like DNA-binding domains"/>
    <property type="match status" value="1"/>
</dbReference>
<dbReference type="RefSeq" id="WP_055068167.1">
    <property type="nucleotide sequence ID" value="NZ_CP173697.1"/>
</dbReference>
<dbReference type="GO" id="GO:0003677">
    <property type="term" value="F:DNA binding"/>
    <property type="evidence" value="ECO:0007669"/>
    <property type="project" value="InterPro"/>
</dbReference>
<proteinExistence type="predicted"/>
<evidence type="ECO:0000313" key="3">
    <source>
        <dbReference type="Proteomes" id="UP000049979"/>
    </source>
</evidence>
<dbReference type="InterPro" id="IPR001387">
    <property type="entry name" value="Cro/C1-type_HTH"/>
</dbReference>
<dbReference type="Proteomes" id="UP000049979">
    <property type="component" value="Unassembled WGS sequence"/>
</dbReference>
<evidence type="ECO:0000259" key="1">
    <source>
        <dbReference type="PROSITE" id="PS50943"/>
    </source>
</evidence>
<dbReference type="AlphaFoldDB" id="A0A0M6WQU5"/>
<feature type="domain" description="HTH cro/C1-type" evidence="1">
    <location>
        <begin position="19"/>
        <end position="47"/>
    </location>
</feature>
<organism evidence="2 3">
    <name type="scientific">Roseburia faecis</name>
    <dbReference type="NCBI Taxonomy" id="301302"/>
    <lineage>
        <taxon>Bacteria</taxon>
        <taxon>Bacillati</taxon>
        <taxon>Bacillota</taxon>
        <taxon>Clostridia</taxon>
        <taxon>Lachnospirales</taxon>
        <taxon>Lachnospiraceae</taxon>
        <taxon>Roseburia</taxon>
    </lineage>
</organism>
<dbReference type="EMBL" id="CVRR01000033">
    <property type="protein sequence ID" value="CRL40102.1"/>
    <property type="molecule type" value="Genomic_DNA"/>
</dbReference>
<name>A0A0M6WQU5_9FIRM</name>
<gene>
    <name evidence="2" type="ORF">M72_08311</name>
</gene>
<evidence type="ECO:0000313" key="2">
    <source>
        <dbReference type="EMBL" id="CRL40102.1"/>
    </source>
</evidence>
<reference evidence="3" key="1">
    <citation type="submission" date="2015-05" db="EMBL/GenBank/DDBJ databases">
        <authorList>
            <consortium name="Pathogen Informatics"/>
        </authorList>
    </citation>
    <scope>NUCLEOTIDE SEQUENCE [LARGE SCALE GENOMIC DNA]</scope>
    <source>
        <strain evidence="3">M72</strain>
    </source>
</reference>